<proteinExistence type="predicted"/>
<feature type="region of interest" description="Disordered" evidence="1">
    <location>
        <begin position="32"/>
        <end position="55"/>
    </location>
</feature>
<feature type="compositionally biased region" description="Low complexity" evidence="1">
    <location>
        <begin position="7"/>
        <end position="20"/>
    </location>
</feature>
<comment type="caution">
    <text evidence="2">The sequence shown here is derived from an EMBL/GenBank/DDBJ whole genome shotgun (WGS) entry which is preliminary data.</text>
</comment>
<dbReference type="EMBL" id="BAABGU010000009">
    <property type="protein sequence ID" value="GAA4567795.1"/>
    <property type="molecule type" value="Genomic_DNA"/>
</dbReference>
<evidence type="ECO:0000313" key="2">
    <source>
        <dbReference type="EMBL" id="GAA4567795.1"/>
    </source>
</evidence>
<accession>A0ABP8SEN3</accession>
<feature type="region of interest" description="Disordered" evidence="1">
    <location>
        <begin position="1"/>
        <end position="20"/>
    </location>
</feature>
<sequence length="84" mass="8853">MPEELLRQGSQAIGAAQGGSTAAARALKTVLMPPSGRRSDPVRAGSPQQADIGPERRDVTFSALVTLFAAFDATGKFKVRISLR</sequence>
<reference evidence="3" key="1">
    <citation type="journal article" date="2019" name="Int. J. Syst. Evol. Microbiol.">
        <title>The Global Catalogue of Microorganisms (GCM) 10K type strain sequencing project: providing services to taxonomists for standard genome sequencing and annotation.</title>
        <authorList>
            <consortium name="The Broad Institute Genomics Platform"/>
            <consortium name="The Broad Institute Genome Sequencing Center for Infectious Disease"/>
            <person name="Wu L."/>
            <person name="Ma J."/>
        </authorList>
    </citation>
    <scope>NUCLEOTIDE SEQUENCE [LARGE SCALE GENOMIC DNA]</scope>
    <source>
        <strain evidence="3">JCM 3175</strain>
    </source>
</reference>
<gene>
    <name evidence="2" type="ORF">GCM10023176_20840</name>
</gene>
<protein>
    <submittedName>
        <fullName evidence="2">Uncharacterized protein</fullName>
    </submittedName>
</protein>
<name>A0ABP8SEN3_9ACTN</name>
<organism evidence="2 3">
    <name type="scientific">Micromonospora coerulea</name>
    <dbReference type="NCBI Taxonomy" id="47856"/>
    <lineage>
        <taxon>Bacteria</taxon>
        <taxon>Bacillati</taxon>
        <taxon>Actinomycetota</taxon>
        <taxon>Actinomycetes</taxon>
        <taxon>Micromonosporales</taxon>
        <taxon>Micromonosporaceae</taxon>
        <taxon>Micromonospora</taxon>
    </lineage>
</organism>
<keyword evidence="3" id="KW-1185">Reference proteome</keyword>
<evidence type="ECO:0000313" key="3">
    <source>
        <dbReference type="Proteomes" id="UP001500307"/>
    </source>
</evidence>
<dbReference type="Proteomes" id="UP001500307">
    <property type="component" value="Unassembled WGS sequence"/>
</dbReference>
<evidence type="ECO:0000256" key="1">
    <source>
        <dbReference type="SAM" id="MobiDB-lite"/>
    </source>
</evidence>